<evidence type="ECO:0000313" key="8">
    <source>
        <dbReference type="EMBL" id="CAG5083981.1"/>
    </source>
</evidence>
<feature type="region of interest" description="Disordered" evidence="5">
    <location>
        <begin position="1502"/>
        <end position="1524"/>
    </location>
</feature>
<evidence type="ECO:0000259" key="7">
    <source>
        <dbReference type="Pfam" id="PF04357"/>
    </source>
</evidence>
<reference evidence="8" key="1">
    <citation type="submission" date="2021-04" db="EMBL/GenBank/DDBJ databases">
        <authorList>
            <person name="Rodrigo-Torres L."/>
            <person name="Arahal R. D."/>
            <person name="Lucena T."/>
        </authorList>
    </citation>
    <scope>NUCLEOTIDE SEQUENCE</scope>
    <source>
        <strain evidence="8">AS29M-1</strain>
    </source>
</reference>
<evidence type="ECO:0000313" key="9">
    <source>
        <dbReference type="Proteomes" id="UP000683507"/>
    </source>
</evidence>
<dbReference type="Proteomes" id="UP000683507">
    <property type="component" value="Chromosome"/>
</dbReference>
<feature type="domain" description="Translocation and assembly module TamB C-terminal" evidence="7">
    <location>
        <begin position="1036"/>
        <end position="1461"/>
    </location>
</feature>
<dbReference type="KEGG" id="ptan:CRYO30217_02345"/>
<proteinExistence type="predicted"/>
<feature type="compositionally biased region" description="Basic and acidic residues" evidence="5">
    <location>
        <begin position="1502"/>
        <end position="1511"/>
    </location>
</feature>
<evidence type="ECO:0000256" key="4">
    <source>
        <dbReference type="ARBA" id="ARBA00023136"/>
    </source>
</evidence>
<dbReference type="EMBL" id="OU015584">
    <property type="protein sequence ID" value="CAG5083981.1"/>
    <property type="molecule type" value="Genomic_DNA"/>
</dbReference>
<evidence type="ECO:0000256" key="6">
    <source>
        <dbReference type="SAM" id="Phobius"/>
    </source>
</evidence>
<dbReference type="GO" id="GO:0005886">
    <property type="term" value="C:plasma membrane"/>
    <property type="evidence" value="ECO:0007669"/>
    <property type="project" value="InterPro"/>
</dbReference>
<feature type="transmembrane region" description="Helical" evidence="6">
    <location>
        <begin position="12"/>
        <end position="34"/>
    </location>
</feature>
<gene>
    <name evidence="8" type="ORF">CRYO30217_02345</name>
</gene>
<keyword evidence="9" id="KW-1185">Reference proteome</keyword>
<organism evidence="8 9">
    <name type="scientific">Parvicella tangerina</name>
    <dbReference type="NCBI Taxonomy" id="2829795"/>
    <lineage>
        <taxon>Bacteria</taxon>
        <taxon>Pseudomonadati</taxon>
        <taxon>Bacteroidota</taxon>
        <taxon>Flavobacteriia</taxon>
        <taxon>Flavobacteriales</taxon>
        <taxon>Parvicellaceae</taxon>
        <taxon>Parvicella</taxon>
    </lineage>
</organism>
<keyword evidence="4 6" id="KW-0472">Membrane</keyword>
<keyword evidence="3 6" id="KW-1133">Transmembrane helix</keyword>
<dbReference type="PANTHER" id="PTHR36985:SF1">
    <property type="entry name" value="TRANSLOCATION AND ASSEMBLY MODULE SUBUNIT TAMB"/>
    <property type="match status" value="1"/>
</dbReference>
<comment type="subcellular location">
    <subcellularLocation>
        <location evidence="1">Membrane</location>
        <topology evidence="1">Single-pass membrane protein</topology>
    </subcellularLocation>
</comment>
<dbReference type="InterPro" id="IPR007452">
    <property type="entry name" value="TamB_C"/>
</dbReference>
<sequence length="1524" mass="172999">MGKIIKNIATGILKFFGYTLEFFLFIAIISIFLIRSPWIQTYVAHLVASYYSAELGTDVDVESVKIYGLDYVEITGLQIKDLKGDTLIYSPKFSGSVEMLSMRSKFAILKAINSNDARVKLQKYKGDAATNMQFLIDYFASEDTTESQFKIKINEINLSNLHFSFDNWNIEPIPYGMDYNHLDLKHINGKVASLRNRNGVTTFSLDSVSLQDKSGFVLDHLHCYFLASDKKIKFEDLSILTPHSSMDVKGLSFNYHDYGDLSDFVNAVVMKGNINPSRLNLQDLSYFAPVFEKFKNNIKIEGILDGTVSNFNIKDLYLGLSPVTYYSGEVDIKGLPYVDQALFYMNINSLQTSAEDLRKFDYQAMGLEEGLEIPNQLDRLGVVKLAGTIDGFLDEFYTNLMVESNAGNVSAYLQAGIDSVYTLNYTGDISTQNVALGDLIGQADVGNLTSEFSLKGRGVSTDNLESIVIGKIHNFDLFGYNYEQIDIQGDIFHKKFKGALDIFDNNLDFSFNGTVDMNSRTPRYNFIADIGKANFHELHLIDRPTSSFKGRIEVVNSTGSTLDNFKGKVIVDGAEYYENGINYEFEKLQLVSSQDSAYREIHIRSQFADVDMTGDYHLASLDESFYGLANKVFPSLFKYEVGEEIPNEVFNLQIMIKDLSALTAIFYPELDVAPYSKIGMRYDSDFEMLELSAQSDFINYGDMRFVNFRMDTTQKFVIFDPFYTVDIHADSAIFGGGVHFENLSILSDLYNDDLHTEIMWYKEDSTYWGALESDIDIRSSSKMMFALHPSDIYHEKLGLWSIERDAFVKIDSTSLKFDNFRATNAAQSVKLLGTVSEDPDDRLKVLIGQFNMNNLDAFMTDSTQVRGTMTATAYITDVYHDMYYDAYCWVDDFQLDEYEIGDLELVAGWNPLDERIEITGDIFDATSNSVLKIEKGYYYIKQKENNLDFDINFNETDLAFANVFMPDGFSNLQGILKGNVYVKGSTSVPELNGLVNLHDAGLKIDMLNTSYYADGDVIIEPDMILLNGIPIRDKLGAKGFLNGSFFHQNFEKYSYDFYAAFDEPFLVMNTTYDMNPLYYGNAFATGDFSIAYDDYNELEIMVIAKSEKGTDITLPLYGSEDVELQDFISFVSNDSTQQEEEYDVDLEGIEMTLSMDITEDAKIQLVFDDIVGDAMQGTGEGHIDMYIDQFYDFYMFGSYEVYQGSYLFTLKDLLNKKFEVEKGGTINWYGDPYEADIDLTAIYKLKTSLYDIMPENQREAYRQKTDVETHMHLTDNLFNPILNFDIELPRSDENAKTILSNMVSTEAEMNKQVFSLLLLNKFLPSEYNTTGSSSGGTAALGNTTSEMLSNQLSNMLSKFSDDFDIGFNYQPGDEVTSQEVALALSTQLFDDRLTITTNLGVSHQNAGDNSNSLIGDVDVEYKINEEGNTRIHGFNRSNEYDITQQEATYTQGVGVFYQESFSTFPELICKLKNIFIREENECGDCNANCNQYLTEEEKQKCKEQRKADKKACREKRKERKNENQ</sequence>
<protein>
    <recommendedName>
        <fullName evidence="7">Translocation and assembly module TamB C-terminal domain-containing protein</fullName>
    </recommendedName>
</protein>
<dbReference type="GO" id="GO:0009306">
    <property type="term" value="P:protein secretion"/>
    <property type="evidence" value="ECO:0007669"/>
    <property type="project" value="InterPro"/>
</dbReference>
<evidence type="ECO:0000256" key="5">
    <source>
        <dbReference type="SAM" id="MobiDB-lite"/>
    </source>
</evidence>
<dbReference type="PANTHER" id="PTHR36985">
    <property type="entry name" value="TRANSLOCATION AND ASSEMBLY MODULE SUBUNIT TAMB"/>
    <property type="match status" value="1"/>
</dbReference>
<evidence type="ECO:0000256" key="2">
    <source>
        <dbReference type="ARBA" id="ARBA00022692"/>
    </source>
</evidence>
<evidence type="ECO:0000256" key="3">
    <source>
        <dbReference type="ARBA" id="ARBA00022989"/>
    </source>
</evidence>
<name>A0A916NSL2_9FLAO</name>
<evidence type="ECO:0000256" key="1">
    <source>
        <dbReference type="ARBA" id="ARBA00004167"/>
    </source>
</evidence>
<accession>A0A916NSL2</accession>
<keyword evidence="2 6" id="KW-0812">Transmembrane</keyword>
<dbReference type="Pfam" id="PF04357">
    <property type="entry name" value="TamB"/>
    <property type="match status" value="1"/>
</dbReference>